<evidence type="ECO:0000313" key="3">
    <source>
        <dbReference type="Proteomes" id="UP001365542"/>
    </source>
</evidence>
<feature type="region of interest" description="Disordered" evidence="1">
    <location>
        <begin position="1"/>
        <end position="20"/>
    </location>
</feature>
<gene>
    <name evidence="2" type="ORF">TWF694_003644</name>
</gene>
<dbReference type="AlphaFoldDB" id="A0AAV9WYQ1"/>
<dbReference type="EMBL" id="JAVHJO010000013">
    <property type="protein sequence ID" value="KAK6530282.1"/>
    <property type="molecule type" value="Genomic_DNA"/>
</dbReference>
<name>A0AAV9WYQ1_9PEZI</name>
<dbReference type="Proteomes" id="UP001365542">
    <property type="component" value="Unassembled WGS sequence"/>
</dbReference>
<evidence type="ECO:0000256" key="1">
    <source>
        <dbReference type="SAM" id="MobiDB-lite"/>
    </source>
</evidence>
<proteinExistence type="predicted"/>
<reference evidence="2 3" key="1">
    <citation type="submission" date="2019-10" db="EMBL/GenBank/DDBJ databases">
        <authorList>
            <person name="Palmer J.M."/>
        </authorList>
    </citation>
    <scope>NUCLEOTIDE SEQUENCE [LARGE SCALE GENOMIC DNA]</scope>
    <source>
        <strain evidence="2 3">TWF694</strain>
    </source>
</reference>
<comment type="caution">
    <text evidence="2">The sequence shown here is derived from an EMBL/GenBank/DDBJ whole genome shotgun (WGS) entry which is preliminary data.</text>
</comment>
<organism evidence="2 3">
    <name type="scientific">Orbilia ellipsospora</name>
    <dbReference type="NCBI Taxonomy" id="2528407"/>
    <lineage>
        <taxon>Eukaryota</taxon>
        <taxon>Fungi</taxon>
        <taxon>Dikarya</taxon>
        <taxon>Ascomycota</taxon>
        <taxon>Pezizomycotina</taxon>
        <taxon>Orbiliomycetes</taxon>
        <taxon>Orbiliales</taxon>
        <taxon>Orbiliaceae</taxon>
        <taxon>Orbilia</taxon>
    </lineage>
</organism>
<keyword evidence="3" id="KW-1185">Reference proteome</keyword>
<accession>A0AAV9WYQ1</accession>
<protein>
    <submittedName>
        <fullName evidence="2">Uncharacterized protein</fullName>
    </submittedName>
</protein>
<feature type="compositionally biased region" description="Basic and acidic residues" evidence="1">
    <location>
        <begin position="8"/>
        <end position="20"/>
    </location>
</feature>
<sequence>MGNLPTSEPKERYVPRQDPQRPKDRIYLQCTLGNHGLLSPPFYVDFDDPESLERELRRFNMAGIIVHVPRLCDGWFVCLVEEHPTTDLLFRARYGAYYRAVYPIEYCDRAIHYMRTDPGGPMFLEMRKRRLDIERFLGSELPVDTGPEASNVEYIVEDEDGTLVTKFSRRKEHIE</sequence>
<evidence type="ECO:0000313" key="2">
    <source>
        <dbReference type="EMBL" id="KAK6530282.1"/>
    </source>
</evidence>